<reference evidence="3 4" key="1">
    <citation type="submission" date="2022-11" db="EMBL/GenBank/DDBJ databases">
        <title>Minimal conservation of predation-associated metabolite biosynthetic gene clusters underscores biosynthetic potential of Myxococcota including descriptions for ten novel species: Archangium lansinium sp. nov., Myxococcus landrumus sp. nov., Nannocystis bai.</title>
        <authorList>
            <person name="Ahearne A."/>
            <person name="Stevens C."/>
            <person name="Dowd S."/>
        </authorList>
    </citation>
    <scope>NUCLEOTIDE SEQUENCE [LARGE SCALE GENOMIC DNA]</scope>
    <source>
        <strain evidence="3 4">BB15-2</strain>
    </source>
</reference>
<evidence type="ECO:0000259" key="2">
    <source>
        <dbReference type="Pfam" id="PF23598"/>
    </source>
</evidence>
<dbReference type="RefSeq" id="WP_272085220.1">
    <property type="nucleotide sequence ID" value="NZ_JAQNDL010000001.1"/>
</dbReference>
<dbReference type="InterPro" id="IPR032675">
    <property type="entry name" value="LRR_dom_sf"/>
</dbReference>
<dbReference type="PANTHER" id="PTHR45752">
    <property type="entry name" value="LEUCINE-RICH REPEAT-CONTAINING"/>
    <property type="match status" value="1"/>
</dbReference>
<proteinExistence type="predicted"/>
<dbReference type="PANTHER" id="PTHR45752:SF187">
    <property type="entry name" value="LEUCINE-RICH REPEAT AND IQ DOMAIN-CONTAINING PROTEIN 4"/>
    <property type="match status" value="1"/>
</dbReference>
<organism evidence="3 4">
    <name type="scientific">Nannocystis bainbridge</name>
    <dbReference type="NCBI Taxonomy" id="2995303"/>
    <lineage>
        <taxon>Bacteria</taxon>
        <taxon>Pseudomonadati</taxon>
        <taxon>Myxococcota</taxon>
        <taxon>Polyangia</taxon>
        <taxon>Nannocystales</taxon>
        <taxon>Nannocystaceae</taxon>
        <taxon>Nannocystis</taxon>
    </lineage>
</organism>
<protein>
    <recommendedName>
        <fullName evidence="2">Disease resistance R13L4/SHOC-2-like LRR domain-containing protein</fullName>
    </recommendedName>
</protein>
<feature type="domain" description="Disease resistance R13L4/SHOC-2-like LRR" evidence="2">
    <location>
        <begin position="38"/>
        <end position="188"/>
    </location>
</feature>
<gene>
    <name evidence="3" type="ORF">POL25_07490</name>
</gene>
<dbReference type="Gene3D" id="3.80.10.10">
    <property type="entry name" value="Ribonuclease Inhibitor"/>
    <property type="match status" value="1"/>
</dbReference>
<evidence type="ECO:0000313" key="4">
    <source>
        <dbReference type="Proteomes" id="UP001221686"/>
    </source>
</evidence>
<dbReference type="SUPFAM" id="SSF52047">
    <property type="entry name" value="RNI-like"/>
    <property type="match status" value="1"/>
</dbReference>
<evidence type="ECO:0000313" key="3">
    <source>
        <dbReference type="EMBL" id="MDC0716729.1"/>
    </source>
</evidence>
<sequence length="265" mass="28899">MHVVDLSREALEVAALGDVPALELRAESVEPGALAAALAQLREVRGLKALRLRSRVRALPPALTELRGLQQLELVDPELPGLPTAICELTRLRSLRLELLHLASLPRSLGALTRLRELYVDSHHLARLPDSLGALTELRALTLLLRHVYVHDWERPAHFPPRFEQSREALFGLLSQLSCLTSLTLGEPGSCGWPEKVFTQLPAEFAGLQALTELSLTAVASRMPIPHGAVMPGVRRIRASASCFLATEAELAAMFPHAAIGLEES</sequence>
<dbReference type="Proteomes" id="UP001221686">
    <property type="component" value="Unassembled WGS sequence"/>
</dbReference>
<dbReference type="InterPro" id="IPR055414">
    <property type="entry name" value="LRR_R13L4/SHOC2-like"/>
</dbReference>
<keyword evidence="4" id="KW-1185">Reference proteome</keyword>
<dbReference type="InterPro" id="IPR050715">
    <property type="entry name" value="LRR-SigEffector_domain"/>
</dbReference>
<dbReference type="EMBL" id="JAQNDL010000001">
    <property type="protein sequence ID" value="MDC0716729.1"/>
    <property type="molecule type" value="Genomic_DNA"/>
</dbReference>
<accession>A0ABT5DSV5</accession>
<comment type="caution">
    <text evidence="3">The sequence shown here is derived from an EMBL/GenBank/DDBJ whole genome shotgun (WGS) entry which is preliminary data.</text>
</comment>
<name>A0ABT5DSV5_9BACT</name>
<keyword evidence="1" id="KW-0677">Repeat</keyword>
<evidence type="ECO:0000256" key="1">
    <source>
        <dbReference type="ARBA" id="ARBA00022737"/>
    </source>
</evidence>
<dbReference type="Pfam" id="PF23598">
    <property type="entry name" value="LRR_14"/>
    <property type="match status" value="1"/>
</dbReference>